<dbReference type="PROSITE" id="PS50873">
    <property type="entry name" value="PEROXIDASE_4"/>
    <property type="match status" value="1"/>
</dbReference>
<dbReference type="GO" id="GO:0046872">
    <property type="term" value="F:metal ion binding"/>
    <property type="evidence" value="ECO:0007669"/>
    <property type="project" value="UniProtKB-UniRule"/>
</dbReference>
<keyword evidence="6 17" id="KW-0349">Heme</keyword>
<evidence type="ECO:0000256" key="10">
    <source>
        <dbReference type="ARBA" id="ARBA00023157"/>
    </source>
</evidence>
<dbReference type="PRINTS" id="PR00458">
    <property type="entry name" value="PEROXIDASE"/>
</dbReference>
<keyword evidence="9 14" id="KW-0408">Iron</keyword>
<comment type="function">
    <text evidence="2">Removal of H(2)O(2), oxidation of toxic reductants, biosynthesis and degradation of lignin, suberization, auxin catabolism, response to environmental stresses such as wounding, pathogen attack and oxidative stress. These functions might be dependent on each isozyme/isoform in each plant tissue.</text>
</comment>
<feature type="binding site" evidence="14">
    <location>
        <position position="81"/>
    </location>
    <ligand>
        <name>Ca(2+)</name>
        <dbReference type="ChEBI" id="CHEBI:29108"/>
        <label>1</label>
    </ligand>
</feature>
<gene>
    <name evidence="19" type="ORF">MKW98_028648</name>
</gene>
<dbReference type="GO" id="GO:0042744">
    <property type="term" value="P:hydrogen peroxide catabolic process"/>
    <property type="evidence" value="ECO:0007669"/>
    <property type="project" value="UniProtKB-KW"/>
</dbReference>
<feature type="chain" id="PRO_5041773343" description="Peroxidase" evidence="17">
    <location>
        <begin position="27"/>
        <end position="328"/>
    </location>
</feature>
<evidence type="ECO:0000256" key="5">
    <source>
        <dbReference type="ARBA" id="ARBA00022559"/>
    </source>
</evidence>
<dbReference type="EC" id="1.11.1.7" evidence="4 17"/>
<dbReference type="AlphaFoldDB" id="A0AAD4S4X7"/>
<feature type="binding site" evidence="14">
    <location>
        <position position="246"/>
    </location>
    <ligand>
        <name>Ca(2+)</name>
        <dbReference type="ChEBI" id="CHEBI:29108"/>
        <label>2</label>
    </ligand>
</feature>
<comment type="catalytic activity">
    <reaction evidence="1 17">
        <text>2 a phenolic donor + H2O2 = 2 a phenolic radical donor + 2 H2O</text>
        <dbReference type="Rhea" id="RHEA:56136"/>
        <dbReference type="ChEBI" id="CHEBI:15377"/>
        <dbReference type="ChEBI" id="CHEBI:16240"/>
        <dbReference type="ChEBI" id="CHEBI:139520"/>
        <dbReference type="ChEBI" id="CHEBI:139521"/>
        <dbReference type="EC" id="1.11.1.7"/>
    </reaction>
</comment>
<feature type="binding site" evidence="14">
    <location>
        <position position="254"/>
    </location>
    <ligand>
        <name>Ca(2+)</name>
        <dbReference type="ChEBI" id="CHEBI:29108"/>
        <label>2</label>
    </ligand>
</feature>
<feature type="binding site" evidence="14">
    <location>
        <position position="79"/>
    </location>
    <ligand>
        <name>Ca(2+)</name>
        <dbReference type="ChEBI" id="CHEBI:29108"/>
        <label>1</label>
    </ligand>
</feature>
<comment type="caution">
    <text evidence="19">The sequence shown here is derived from an EMBL/GenBank/DDBJ whole genome shotgun (WGS) entry which is preliminary data.</text>
</comment>
<feature type="active site" description="Proton acceptor" evidence="12">
    <location>
        <position position="71"/>
    </location>
</feature>
<evidence type="ECO:0000313" key="19">
    <source>
        <dbReference type="EMBL" id="KAI3858915.1"/>
    </source>
</evidence>
<comment type="subcellular location">
    <subcellularLocation>
        <location evidence="17">Secreted</location>
    </subcellularLocation>
</comment>
<comment type="cofactor">
    <cofactor evidence="14 17">
        <name>heme b</name>
        <dbReference type="ChEBI" id="CHEBI:60344"/>
    </cofactor>
    <text evidence="14 17">Binds 1 heme b (iron(II)-protoporphyrin IX) group per subunit.</text>
</comment>
<dbReference type="InterPro" id="IPR002016">
    <property type="entry name" value="Haem_peroxidase"/>
</dbReference>
<keyword evidence="5 17" id="KW-0575">Peroxidase</keyword>
<dbReference type="Proteomes" id="UP001202328">
    <property type="component" value="Unassembled WGS sequence"/>
</dbReference>
<keyword evidence="17" id="KW-0732">Signal</keyword>
<dbReference type="InterPro" id="IPR000823">
    <property type="entry name" value="Peroxidase_pln"/>
</dbReference>
<comment type="similarity">
    <text evidence="3">Belongs to the peroxidase family. Ascorbate peroxidase subfamily.</text>
</comment>
<proteinExistence type="inferred from homology"/>
<feature type="disulfide bond" evidence="16">
    <location>
        <begin position="127"/>
        <end position="324"/>
    </location>
</feature>
<evidence type="ECO:0000256" key="17">
    <source>
        <dbReference type="RuleBase" id="RU362060"/>
    </source>
</evidence>
<evidence type="ECO:0000313" key="20">
    <source>
        <dbReference type="Proteomes" id="UP001202328"/>
    </source>
</evidence>
<evidence type="ECO:0000256" key="7">
    <source>
        <dbReference type="ARBA" id="ARBA00022723"/>
    </source>
</evidence>
<evidence type="ECO:0000256" key="11">
    <source>
        <dbReference type="ARBA" id="ARBA00023324"/>
    </source>
</evidence>
<dbReference type="InterPro" id="IPR033905">
    <property type="entry name" value="Secretory_peroxidase"/>
</dbReference>
<accession>A0AAD4S4X7</accession>
<feature type="binding site" evidence="14">
    <location>
        <position position="77"/>
    </location>
    <ligand>
        <name>Ca(2+)</name>
        <dbReference type="ChEBI" id="CHEBI:29108"/>
        <label>1</label>
    </ligand>
</feature>
<dbReference type="Gene3D" id="1.10.420.10">
    <property type="entry name" value="Peroxidase, domain 2"/>
    <property type="match status" value="1"/>
</dbReference>
<feature type="binding site" description="axial binding residue" evidence="14">
    <location>
        <position position="199"/>
    </location>
    <ligand>
        <name>heme b</name>
        <dbReference type="ChEBI" id="CHEBI:60344"/>
    </ligand>
    <ligandPart>
        <name>Fe</name>
        <dbReference type="ChEBI" id="CHEBI:18248"/>
    </ligandPart>
</feature>
<reference evidence="19" key="1">
    <citation type="submission" date="2022-04" db="EMBL/GenBank/DDBJ databases">
        <title>A functionally conserved STORR gene fusion in Papaver species that diverged 16.8 million years ago.</title>
        <authorList>
            <person name="Catania T."/>
        </authorList>
    </citation>
    <scope>NUCLEOTIDE SEQUENCE</scope>
    <source>
        <strain evidence="19">S-188037</strain>
    </source>
</reference>
<feature type="site" description="Transition state stabilizer" evidence="15">
    <location>
        <position position="67"/>
    </location>
</feature>
<keyword evidence="7 14" id="KW-0479">Metal-binding</keyword>
<evidence type="ECO:0000256" key="9">
    <source>
        <dbReference type="ARBA" id="ARBA00023004"/>
    </source>
</evidence>
<feature type="domain" description="Plant heme peroxidase family profile" evidence="18">
    <location>
        <begin position="28"/>
        <end position="328"/>
    </location>
</feature>
<evidence type="ECO:0000256" key="8">
    <source>
        <dbReference type="ARBA" id="ARBA00023002"/>
    </source>
</evidence>
<keyword evidence="10 16" id="KW-1015">Disulfide bond</keyword>
<evidence type="ECO:0000259" key="18">
    <source>
        <dbReference type="PROSITE" id="PS50873"/>
    </source>
</evidence>
<dbReference type="PANTHER" id="PTHR31517">
    <property type="match status" value="1"/>
</dbReference>
<feature type="disulfide bond" evidence="16">
    <location>
        <begin position="73"/>
        <end position="78"/>
    </location>
</feature>
<evidence type="ECO:0000256" key="6">
    <source>
        <dbReference type="ARBA" id="ARBA00022617"/>
    </source>
</evidence>
<feature type="binding site" evidence="14">
    <location>
        <position position="93"/>
    </location>
    <ligand>
        <name>Ca(2+)</name>
        <dbReference type="ChEBI" id="CHEBI:29108"/>
        <label>1</label>
    </ligand>
</feature>
<dbReference type="PRINTS" id="PR00461">
    <property type="entry name" value="PLPEROXIDASE"/>
</dbReference>
<dbReference type="InterPro" id="IPR019793">
    <property type="entry name" value="Peroxidases_heam-ligand_BS"/>
</dbReference>
<feature type="binding site" evidence="13">
    <location>
        <position position="169"/>
    </location>
    <ligand>
        <name>substrate</name>
    </ligand>
</feature>
<evidence type="ECO:0000256" key="14">
    <source>
        <dbReference type="PIRSR" id="PIRSR600823-3"/>
    </source>
</evidence>
<evidence type="ECO:0000256" key="12">
    <source>
        <dbReference type="PIRSR" id="PIRSR600823-1"/>
    </source>
</evidence>
<sequence>MGRVIMIIVFVLFNICSLSFVNSVSSSSLPVGFYDESCPRVEDIIHEELVKKMSPIPRNITIPGTLRLFFHDCYVQGCDGSVLILPTDDNNSERNASINLSLAGDAFDIVDKAKAALEKECPGIVSCSDILAILARDVVHWWEGPHWEVEKGRRDGLISNATEAQLLMPKSDENITTLIRGFESIGLSTADLVTLSGAHTIGFTHCIEFASRIFHNDTTLNSTIREKVILSCPFPKIDRNVAEALDQSSEFVFDNKFFKSLRERKGLLLTDHVLAFGENDLSRKLVYRYSKDQELFFKEFAKAMVKLGRVGVKTGNEGEIRRDCKKFN</sequence>
<keyword evidence="14 17" id="KW-0106">Calcium</keyword>
<evidence type="ECO:0000256" key="15">
    <source>
        <dbReference type="PIRSR" id="PIRSR600823-4"/>
    </source>
</evidence>
<feature type="binding site" evidence="14">
    <location>
        <position position="75"/>
    </location>
    <ligand>
        <name>Ca(2+)</name>
        <dbReference type="ChEBI" id="CHEBI:29108"/>
        <label>1</label>
    </ligand>
</feature>
<feature type="disulfide bond" evidence="16">
    <location>
        <begin position="206"/>
        <end position="232"/>
    </location>
</feature>
<protein>
    <recommendedName>
        <fullName evidence="4 17">Peroxidase</fullName>
        <ecNumber evidence="4 17">1.11.1.7</ecNumber>
    </recommendedName>
</protein>
<evidence type="ECO:0000256" key="4">
    <source>
        <dbReference type="ARBA" id="ARBA00012313"/>
    </source>
</evidence>
<feature type="binding site" evidence="14">
    <location>
        <position position="200"/>
    </location>
    <ligand>
        <name>Ca(2+)</name>
        <dbReference type="ChEBI" id="CHEBI:29108"/>
        <label>2</label>
    </ligand>
</feature>
<dbReference type="GO" id="GO:0005576">
    <property type="term" value="C:extracellular region"/>
    <property type="evidence" value="ECO:0007669"/>
    <property type="project" value="UniProtKB-SubCell"/>
</dbReference>
<evidence type="ECO:0000256" key="3">
    <source>
        <dbReference type="ARBA" id="ARBA00006873"/>
    </source>
</evidence>
<feature type="binding site" evidence="14">
    <location>
        <position position="72"/>
    </location>
    <ligand>
        <name>Ca(2+)</name>
        <dbReference type="ChEBI" id="CHEBI:29108"/>
        <label>1</label>
    </ligand>
</feature>
<evidence type="ECO:0000256" key="13">
    <source>
        <dbReference type="PIRSR" id="PIRSR600823-2"/>
    </source>
</evidence>
<keyword evidence="8 17" id="KW-0560">Oxidoreductase</keyword>
<feature type="signal peptide" evidence="17">
    <location>
        <begin position="1"/>
        <end position="26"/>
    </location>
</feature>
<organism evidence="19 20">
    <name type="scientific">Papaver atlanticum</name>
    <dbReference type="NCBI Taxonomy" id="357466"/>
    <lineage>
        <taxon>Eukaryota</taxon>
        <taxon>Viridiplantae</taxon>
        <taxon>Streptophyta</taxon>
        <taxon>Embryophyta</taxon>
        <taxon>Tracheophyta</taxon>
        <taxon>Spermatophyta</taxon>
        <taxon>Magnoliopsida</taxon>
        <taxon>Ranunculales</taxon>
        <taxon>Papaveraceae</taxon>
        <taxon>Papaveroideae</taxon>
        <taxon>Papaver</taxon>
    </lineage>
</organism>
<dbReference type="CDD" id="cd00693">
    <property type="entry name" value="secretory_peroxidase"/>
    <property type="match status" value="1"/>
</dbReference>
<evidence type="ECO:0000256" key="1">
    <source>
        <dbReference type="ARBA" id="ARBA00000189"/>
    </source>
</evidence>
<evidence type="ECO:0000256" key="16">
    <source>
        <dbReference type="PIRSR" id="PIRSR600823-5"/>
    </source>
</evidence>
<keyword evidence="11 17" id="KW-0376">Hydrogen peroxide</keyword>
<keyword evidence="17" id="KW-0964">Secreted</keyword>
<comment type="cofactor">
    <cofactor evidence="14 17">
        <name>Ca(2+)</name>
        <dbReference type="ChEBI" id="CHEBI:29108"/>
    </cofactor>
    <text evidence="14 17">Binds 2 calcium ions per subunit.</text>
</comment>
<feature type="disulfide bond" evidence="16">
    <location>
        <begin position="38"/>
        <end position="121"/>
    </location>
</feature>
<dbReference type="PANTHER" id="PTHR31517:SF51">
    <property type="entry name" value="PEROXIDASE 55"/>
    <property type="match status" value="1"/>
</dbReference>
<name>A0AAD4S4X7_9MAGN</name>
<dbReference type="FunFam" id="1.10.520.10:FF:000008">
    <property type="entry name" value="Peroxidase"/>
    <property type="match status" value="1"/>
</dbReference>
<dbReference type="Pfam" id="PF00141">
    <property type="entry name" value="peroxidase"/>
    <property type="match status" value="1"/>
</dbReference>
<dbReference type="PROSITE" id="PS00435">
    <property type="entry name" value="PEROXIDASE_1"/>
    <property type="match status" value="1"/>
</dbReference>
<dbReference type="GO" id="GO:0140825">
    <property type="term" value="F:lactoperoxidase activity"/>
    <property type="evidence" value="ECO:0007669"/>
    <property type="project" value="UniProtKB-EC"/>
</dbReference>
<dbReference type="Gene3D" id="1.10.520.10">
    <property type="match status" value="1"/>
</dbReference>
<dbReference type="SUPFAM" id="SSF48113">
    <property type="entry name" value="Heme-dependent peroxidases"/>
    <property type="match status" value="1"/>
</dbReference>
<comment type="similarity">
    <text evidence="17">Belongs to the peroxidase family. Classical plant (class III) peroxidase subfamily.</text>
</comment>
<dbReference type="InterPro" id="IPR010255">
    <property type="entry name" value="Haem_peroxidase_sf"/>
</dbReference>
<keyword evidence="20" id="KW-1185">Reference proteome</keyword>
<evidence type="ECO:0000256" key="2">
    <source>
        <dbReference type="ARBA" id="ARBA00002322"/>
    </source>
</evidence>
<dbReference type="GO" id="GO:0006979">
    <property type="term" value="P:response to oxidative stress"/>
    <property type="evidence" value="ECO:0007669"/>
    <property type="project" value="UniProtKB-UniRule"/>
</dbReference>
<dbReference type="GO" id="GO:0020037">
    <property type="term" value="F:heme binding"/>
    <property type="evidence" value="ECO:0007669"/>
    <property type="project" value="UniProtKB-UniRule"/>
</dbReference>
<dbReference type="FunFam" id="1.10.420.10:FF:000001">
    <property type="entry name" value="Peroxidase"/>
    <property type="match status" value="1"/>
</dbReference>
<dbReference type="EMBL" id="JAJJMB010014681">
    <property type="protein sequence ID" value="KAI3858915.1"/>
    <property type="molecule type" value="Genomic_DNA"/>
</dbReference>